<dbReference type="RefSeq" id="WP_073588245.1">
    <property type="nucleotide sequence ID" value="NZ_FRFD01000004.1"/>
</dbReference>
<evidence type="ECO:0000256" key="6">
    <source>
        <dbReference type="ARBA" id="ARBA00023014"/>
    </source>
</evidence>
<sequence>MVLSKYVIKINVDGTLYYYDLVNGYYVEENKIEPNGIFYVENGTNEFQKLIDYNKNLRNNSNFMCITLAITKECNFRCTYCFEEHESKKLNLDSIDNLNSIIRNYLTQNKQVNRIVVIWFGGEPTMYIDYILMANSMLKDISSDMDVVYSSRIITNGFLLNKIIPYISELNLTDIQITFDGPKAIHDSRRKNIDGSGSFDTIIENIQLIHEKIDLVVRANVDSKNISTIYELYHFIKKLNLDRNVKLYFQPMLVENYGGESECYLSKIAQDEKLYTEYIKLLIYTKSLDKPRFIRAFCNVDFPGSLVVSSNALLYKCWAATEKKEKAFDNINNNALEIVEKMCDTNLKLKSKNCFICTFFPVCMGGCKYIDFSKDECKKRQKLIIEEVKYCIRNNL</sequence>
<dbReference type="PANTHER" id="PTHR43787">
    <property type="entry name" value="FEMO COFACTOR BIOSYNTHESIS PROTEIN NIFB-RELATED"/>
    <property type="match status" value="1"/>
</dbReference>
<comment type="cofactor">
    <cofactor evidence="1">
        <name>[4Fe-4S] cluster</name>
        <dbReference type="ChEBI" id="CHEBI:49883"/>
    </cofactor>
</comment>
<dbReference type="PANTHER" id="PTHR43787:SF3">
    <property type="entry name" value="ARYLSULFATASE REGULATORY PROTEIN"/>
    <property type="match status" value="1"/>
</dbReference>
<dbReference type="CDD" id="cd01335">
    <property type="entry name" value="Radical_SAM"/>
    <property type="match status" value="1"/>
</dbReference>
<dbReference type="InterPro" id="IPR058240">
    <property type="entry name" value="rSAM_sf"/>
</dbReference>
<evidence type="ECO:0000256" key="5">
    <source>
        <dbReference type="ARBA" id="ARBA00023004"/>
    </source>
</evidence>
<dbReference type="InterPro" id="IPR023885">
    <property type="entry name" value="4Fe4S-binding_SPASM_dom"/>
</dbReference>
<keyword evidence="6" id="KW-0411">Iron-sulfur</keyword>
<keyword evidence="5" id="KW-0408">Iron</keyword>
<gene>
    <name evidence="8" type="ORF">SAMN02745217_01532</name>
</gene>
<dbReference type="EMBL" id="FRFD01000004">
    <property type="protein sequence ID" value="SHO47427.1"/>
    <property type="molecule type" value="Genomic_DNA"/>
</dbReference>
<dbReference type="GO" id="GO:0051539">
    <property type="term" value="F:4 iron, 4 sulfur cluster binding"/>
    <property type="evidence" value="ECO:0007669"/>
    <property type="project" value="UniProtKB-KW"/>
</dbReference>
<dbReference type="AlphaFoldDB" id="A0A1M7Y5A0"/>
<keyword evidence="3" id="KW-0949">S-adenosyl-L-methionine</keyword>
<dbReference type="STRING" id="1121345.SAMN02745217_01532"/>
<dbReference type="UniPathway" id="UPA00782"/>
<organism evidence="8 9">
    <name type="scientific">Anaerocolumna xylanovorans DSM 12503</name>
    <dbReference type="NCBI Taxonomy" id="1121345"/>
    <lineage>
        <taxon>Bacteria</taxon>
        <taxon>Bacillati</taxon>
        <taxon>Bacillota</taxon>
        <taxon>Clostridia</taxon>
        <taxon>Lachnospirales</taxon>
        <taxon>Lachnospiraceae</taxon>
        <taxon>Anaerocolumna</taxon>
    </lineage>
</organism>
<evidence type="ECO:0000313" key="8">
    <source>
        <dbReference type="EMBL" id="SHO47427.1"/>
    </source>
</evidence>
<evidence type="ECO:0000313" key="9">
    <source>
        <dbReference type="Proteomes" id="UP000184612"/>
    </source>
</evidence>
<reference evidence="8 9" key="1">
    <citation type="submission" date="2016-12" db="EMBL/GenBank/DDBJ databases">
        <authorList>
            <person name="Song W.-J."/>
            <person name="Kurnit D.M."/>
        </authorList>
    </citation>
    <scope>NUCLEOTIDE SEQUENCE [LARGE SCALE GENOMIC DNA]</scope>
    <source>
        <strain evidence="8 9">DSM 12503</strain>
    </source>
</reference>
<dbReference type="GO" id="GO:0046872">
    <property type="term" value="F:metal ion binding"/>
    <property type="evidence" value="ECO:0007669"/>
    <property type="project" value="UniProtKB-KW"/>
</dbReference>
<dbReference type="OrthoDB" id="9808591at2"/>
<name>A0A1M7Y5A0_9FIRM</name>
<dbReference type="SFLD" id="SFLDS00029">
    <property type="entry name" value="Radical_SAM"/>
    <property type="match status" value="1"/>
</dbReference>
<dbReference type="PROSITE" id="PS01305">
    <property type="entry name" value="MOAA_NIFB_PQQE"/>
    <property type="match status" value="1"/>
</dbReference>
<dbReference type="PROSITE" id="PS51918">
    <property type="entry name" value="RADICAL_SAM"/>
    <property type="match status" value="1"/>
</dbReference>
<dbReference type="GO" id="GO:0003824">
    <property type="term" value="F:catalytic activity"/>
    <property type="evidence" value="ECO:0007669"/>
    <property type="project" value="InterPro"/>
</dbReference>
<feature type="domain" description="Radical SAM core" evidence="7">
    <location>
        <begin position="58"/>
        <end position="292"/>
    </location>
</feature>
<dbReference type="SFLD" id="SFLDG01067">
    <property type="entry name" value="SPASM/twitch_domain_containing"/>
    <property type="match status" value="1"/>
</dbReference>
<evidence type="ECO:0000256" key="4">
    <source>
        <dbReference type="ARBA" id="ARBA00022723"/>
    </source>
</evidence>
<evidence type="ECO:0000256" key="2">
    <source>
        <dbReference type="ARBA" id="ARBA00022485"/>
    </source>
</evidence>
<dbReference type="SUPFAM" id="SSF102114">
    <property type="entry name" value="Radical SAM enzymes"/>
    <property type="match status" value="1"/>
</dbReference>
<dbReference type="NCBIfam" id="TIGR04085">
    <property type="entry name" value="rSAM_more_4Fe4S"/>
    <property type="match status" value="1"/>
</dbReference>
<dbReference type="InterPro" id="IPR000385">
    <property type="entry name" value="MoaA_NifB_PqqE_Fe-S-bd_CS"/>
</dbReference>
<protein>
    <recommendedName>
        <fullName evidence="7">Radical SAM core domain-containing protein</fullName>
    </recommendedName>
</protein>
<accession>A0A1M7Y5A0</accession>
<evidence type="ECO:0000256" key="3">
    <source>
        <dbReference type="ARBA" id="ARBA00022691"/>
    </source>
</evidence>
<dbReference type="InterPro" id="IPR013785">
    <property type="entry name" value="Aldolase_TIM"/>
</dbReference>
<evidence type="ECO:0000259" key="7">
    <source>
        <dbReference type="PROSITE" id="PS51918"/>
    </source>
</evidence>
<dbReference type="Gene3D" id="3.20.20.70">
    <property type="entry name" value="Aldolase class I"/>
    <property type="match status" value="1"/>
</dbReference>
<keyword evidence="9" id="KW-1185">Reference proteome</keyword>
<dbReference type="Proteomes" id="UP000184612">
    <property type="component" value="Unassembled WGS sequence"/>
</dbReference>
<evidence type="ECO:0000256" key="1">
    <source>
        <dbReference type="ARBA" id="ARBA00001966"/>
    </source>
</evidence>
<dbReference type="Pfam" id="PF04055">
    <property type="entry name" value="Radical_SAM"/>
    <property type="match status" value="1"/>
</dbReference>
<proteinExistence type="predicted"/>
<keyword evidence="4" id="KW-0479">Metal-binding</keyword>
<dbReference type="InterPro" id="IPR007197">
    <property type="entry name" value="rSAM"/>
</dbReference>
<keyword evidence="2" id="KW-0004">4Fe-4S</keyword>